<gene>
    <name evidence="2" type="ORF">MAMA39_03850</name>
</gene>
<evidence type="ECO:0000313" key="2">
    <source>
        <dbReference type="EMBL" id="CDN40505.1"/>
    </source>
</evidence>
<dbReference type="EMBL" id="HG937516">
    <property type="protein sequence ID" value="CDN40505.1"/>
    <property type="molecule type" value="Genomic_DNA"/>
</dbReference>
<dbReference type="Proteomes" id="UP000261764">
    <property type="component" value="Chromosome I"/>
</dbReference>
<dbReference type="RefSeq" id="WP_343251124.1">
    <property type="nucleotide sequence ID" value="NZ_HG937516.1"/>
</dbReference>
<evidence type="ECO:0000256" key="1">
    <source>
        <dbReference type="SAM" id="MobiDB-lite"/>
    </source>
</evidence>
<feature type="region of interest" description="Disordered" evidence="1">
    <location>
        <begin position="102"/>
        <end position="135"/>
    </location>
</feature>
<name>A0A292IIJ8_9MOLU</name>
<proteinExistence type="predicted"/>
<accession>A0A292IIJ8</accession>
<evidence type="ECO:0000313" key="3">
    <source>
        <dbReference type="Proteomes" id="UP000261764"/>
    </source>
</evidence>
<protein>
    <submittedName>
        <fullName evidence="2">Uncharacterized protein</fullName>
    </submittedName>
</protein>
<dbReference type="AlphaFoldDB" id="A0A292IIJ8"/>
<sequence length="135" mass="15299">MSESNKTAITIHLMPSIVEELKANLKNLQGKQIPYGTTLEQLIELILSNYINSSKAMENMNSNILKELQEKFTAAMSGEPGSTDFYNNLMKNFKNIFDPSQMTENIFGNSETNETNKEEKKELQNQTGDSKKKLD</sequence>
<dbReference type="KEGG" id="mamp:MAMA39_03850"/>
<feature type="compositionally biased region" description="Basic and acidic residues" evidence="1">
    <location>
        <begin position="114"/>
        <end position="135"/>
    </location>
</feature>
<keyword evidence="3" id="KW-1185">Reference proteome</keyword>
<organism evidence="2 3">
    <name type="scientific">Mycoplasma amphoriforme A39</name>
    <dbReference type="NCBI Taxonomy" id="572419"/>
    <lineage>
        <taxon>Bacteria</taxon>
        <taxon>Bacillati</taxon>
        <taxon>Mycoplasmatota</taxon>
        <taxon>Mollicutes</taxon>
        <taxon>Mycoplasmataceae</taxon>
        <taxon>Mycoplasma</taxon>
    </lineage>
</organism>
<reference evidence="2 3" key="1">
    <citation type="journal article" date="2015" name="Clin. Infect. Dis.">
        <title>Genomic Investigations unmask Mycoplasma amphoriforme, a new respiratory pathogen.</title>
        <authorList>
            <person name="Gillespie S.H."/>
            <person name="Ling C.L."/>
            <person name="Oravcova K."/>
            <person name="Pinheiro M."/>
            <person name="Wells L."/>
            <person name="Bryant J.M."/>
            <person name="McHugh T.D."/>
            <person name="Bebear C."/>
            <person name="Webster D."/>
            <person name="Harris S.R."/>
            <person name="Seth-Smith H.M."/>
            <person name="Thomson N.R."/>
        </authorList>
    </citation>
    <scope>NUCLEOTIDE SEQUENCE [LARGE SCALE GENOMIC DNA]</scope>
    <source>
        <strain evidence="2 3">A39</strain>
    </source>
</reference>